<evidence type="ECO:0000259" key="9">
    <source>
        <dbReference type="Pfam" id="PF05183"/>
    </source>
</evidence>
<proteinExistence type="inferred from homology"/>
<dbReference type="CDD" id="cd07981">
    <property type="entry name" value="HFD_TAF12"/>
    <property type="match status" value="1"/>
</dbReference>
<dbReference type="Pfam" id="PF05183">
    <property type="entry name" value="RdRP"/>
    <property type="match status" value="1"/>
</dbReference>
<keyword evidence="3" id="KW-0805">Transcription regulation</keyword>
<dbReference type="SUPFAM" id="SSF47113">
    <property type="entry name" value="Histone-fold"/>
    <property type="match status" value="1"/>
</dbReference>
<feature type="region of interest" description="Disordered" evidence="7">
    <location>
        <begin position="498"/>
        <end position="529"/>
    </location>
</feature>
<evidence type="ECO:0000256" key="7">
    <source>
        <dbReference type="SAM" id="MobiDB-lite"/>
    </source>
</evidence>
<accession>A0A0L9TVN2</accession>
<dbReference type="Pfam" id="PF03847">
    <property type="entry name" value="TFIID_20kDa"/>
    <property type="match status" value="1"/>
</dbReference>
<organism evidence="10 11">
    <name type="scientific">Phaseolus angularis</name>
    <name type="common">Azuki bean</name>
    <name type="synonym">Vigna angularis</name>
    <dbReference type="NCBI Taxonomy" id="3914"/>
    <lineage>
        <taxon>Eukaryota</taxon>
        <taxon>Viridiplantae</taxon>
        <taxon>Streptophyta</taxon>
        <taxon>Embryophyta</taxon>
        <taxon>Tracheophyta</taxon>
        <taxon>Spermatophyta</taxon>
        <taxon>Magnoliopsida</taxon>
        <taxon>eudicotyledons</taxon>
        <taxon>Gunneridae</taxon>
        <taxon>Pentapetalae</taxon>
        <taxon>rosids</taxon>
        <taxon>fabids</taxon>
        <taxon>Fabales</taxon>
        <taxon>Fabaceae</taxon>
        <taxon>Papilionoideae</taxon>
        <taxon>50 kb inversion clade</taxon>
        <taxon>NPAAA clade</taxon>
        <taxon>indigoferoid/millettioid clade</taxon>
        <taxon>Phaseoleae</taxon>
        <taxon>Vigna</taxon>
    </lineage>
</organism>
<evidence type="ECO:0000256" key="4">
    <source>
        <dbReference type="ARBA" id="ARBA00023163"/>
    </source>
</evidence>
<dbReference type="InterPro" id="IPR003228">
    <property type="entry name" value="TFIID_TAF12_dom"/>
</dbReference>
<dbReference type="InterPro" id="IPR037794">
    <property type="entry name" value="TAF12"/>
</dbReference>
<dbReference type="GO" id="GO:0003968">
    <property type="term" value="F:RNA-directed RNA polymerase activity"/>
    <property type="evidence" value="ECO:0007669"/>
    <property type="project" value="UniProtKB-KW"/>
</dbReference>
<feature type="domain" description="RDRP core" evidence="9">
    <location>
        <begin position="41"/>
        <end position="207"/>
    </location>
</feature>
<evidence type="ECO:0000313" key="10">
    <source>
        <dbReference type="EMBL" id="KOM34536.1"/>
    </source>
</evidence>
<keyword evidence="6" id="KW-0694">RNA-binding</keyword>
<protein>
    <recommendedName>
        <fullName evidence="6">RNA-dependent RNA polymerase</fullName>
        <ecNumber evidence="6">2.7.7.48</ecNumber>
    </recommendedName>
</protein>
<keyword evidence="6" id="KW-0808">Transferase</keyword>
<comment type="similarity">
    <text evidence="2">Belongs to the TAF12 family.</text>
</comment>
<dbReference type="GO" id="GO:0017025">
    <property type="term" value="F:TBP-class protein binding"/>
    <property type="evidence" value="ECO:0007669"/>
    <property type="project" value="TreeGrafter"/>
</dbReference>
<dbReference type="Gramene" id="KOM34536">
    <property type="protein sequence ID" value="KOM34536"/>
    <property type="gene ID" value="LR48_Vigan02g068600"/>
</dbReference>
<feature type="region of interest" description="Disordered" evidence="7">
    <location>
        <begin position="232"/>
        <end position="281"/>
    </location>
</feature>
<dbReference type="GO" id="GO:0000124">
    <property type="term" value="C:SAGA complex"/>
    <property type="evidence" value="ECO:0007669"/>
    <property type="project" value="InterPro"/>
</dbReference>
<keyword evidence="6" id="KW-0548">Nucleotidyltransferase</keyword>
<keyword evidence="6" id="KW-0943">RNA-mediated gene silencing</keyword>
<reference evidence="11" key="1">
    <citation type="journal article" date="2015" name="Proc. Natl. Acad. Sci. U.S.A.">
        <title>Genome sequencing of adzuki bean (Vigna angularis) provides insight into high starch and low fat accumulation and domestication.</title>
        <authorList>
            <person name="Yang K."/>
            <person name="Tian Z."/>
            <person name="Chen C."/>
            <person name="Luo L."/>
            <person name="Zhao B."/>
            <person name="Wang Z."/>
            <person name="Yu L."/>
            <person name="Li Y."/>
            <person name="Sun Y."/>
            <person name="Li W."/>
            <person name="Chen Y."/>
            <person name="Li Y."/>
            <person name="Zhang Y."/>
            <person name="Ai D."/>
            <person name="Zhao J."/>
            <person name="Shang C."/>
            <person name="Ma Y."/>
            <person name="Wu B."/>
            <person name="Wang M."/>
            <person name="Gao L."/>
            <person name="Sun D."/>
            <person name="Zhang P."/>
            <person name="Guo F."/>
            <person name="Wang W."/>
            <person name="Li Y."/>
            <person name="Wang J."/>
            <person name="Varshney R.K."/>
            <person name="Wang J."/>
            <person name="Ling H.Q."/>
            <person name="Wan P."/>
        </authorList>
    </citation>
    <scope>NUCLEOTIDE SEQUENCE</scope>
    <source>
        <strain evidence="11">cv. Jingnong 6</strain>
    </source>
</reference>
<dbReference type="InterPro" id="IPR009072">
    <property type="entry name" value="Histone-fold"/>
</dbReference>
<gene>
    <name evidence="10" type="ORF">LR48_Vigan02g068600</name>
</gene>
<comment type="catalytic activity">
    <reaction evidence="6">
        <text>RNA(n) + a ribonucleoside 5'-triphosphate = RNA(n+1) + diphosphate</text>
        <dbReference type="Rhea" id="RHEA:21248"/>
        <dbReference type="Rhea" id="RHEA-COMP:14527"/>
        <dbReference type="Rhea" id="RHEA-COMP:17342"/>
        <dbReference type="ChEBI" id="CHEBI:33019"/>
        <dbReference type="ChEBI" id="CHEBI:61557"/>
        <dbReference type="ChEBI" id="CHEBI:140395"/>
        <dbReference type="EC" id="2.7.7.48"/>
    </reaction>
</comment>
<dbReference type="GO" id="GO:0031047">
    <property type="term" value="P:regulatory ncRNA-mediated gene silencing"/>
    <property type="evidence" value="ECO:0007669"/>
    <property type="project" value="UniProtKB-KW"/>
</dbReference>
<keyword evidence="4" id="KW-0804">Transcription</keyword>
<sequence>MPDCFYLMGTVDPTGCLEKDQDCIIHEHDQITRDVLVYRNPDEIARGDFDGDLYWVPKYPQILQYFRKSDSWMENSGPCQSVQLDSSVKKPSTLSTTELEDELFRLFLKIRFQPSNAMGVAADSWMALMDRLLTLKNYCSEENEKGKENLKENILKLIDIYYEALDAPKKGGKQVQVPDDLKAEMFPYYMERDKSFTSTSILGLIYDWVGTWQTKDIEDYFFRAYDFGKEGKGEVRPNRDRGSEAERCDRRSRTVRQGGSEAEQREGIEAERCERRSQTVSQGGSIDRTVFRREEGSRGYRTVFSGSRLGYQKGVIYLDLVCVFYFNLRMRDGVAKTKVKGVNIILDDDIWAIVAMLPIRDDSVKIHLGIEGFNRLLAFQSFLRNPQLQIGHKQLLVGGFKVDPLEKLDHEVADILVDIAENFLESIIRSGCSLAKHRKSTTLEAKDILLHLEKNWNMTLPGFGGDEIKSYRRQITSDIHKERLSAIKKSVTATEAAHAKGAGQASGSAKGNQAKTPMNIIGSPNLKSS</sequence>
<dbReference type="GO" id="GO:0003677">
    <property type="term" value="F:DNA binding"/>
    <property type="evidence" value="ECO:0007669"/>
    <property type="project" value="TreeGrafter"/>
</dbReference>
<dbReference type="PANTHER" id="PTHR12264">
    <property type="entry name" value="TRANSCRIPTION INITIATION FACTOR TFIID SUBUNIT 12"/>
    <property type="match status" value="1"/>
</dbReference>
<comment type="similarity">
    <text evidence="6">Belongs to the RdRP family.</text>
</comment>
<dbReference type="Proteomes" id="UP000053144">
    <property type="component" value="Chromosome 2"/>
</dbReference>
<keyword evidence="5" id="KW-0539">Nucleus</keyword>
<dbReference type="InterPro" id="IPR057596">
    <property type="entry name" value="RDRP_core"/>
</dbReference>
<dbReference type="GO" id="GO:0051123">
    <property type="term" value="P:RNA polymerase II preinitiation complex assembly"/>
    <property type="evidence" value="ECO:0007669"/>
    <property type="project" value="TreeGrafter"/>
</dbReference>
<evidence type="ECO:0000259" key="8">
    <source>
        <dbReference type="Pfam" id="PF03847"/>
    </source>
</evidence>
<evidence type="ECO:0000256" key="6">
    <source>
        <dbReference type="RuleBase" id="RU363098"/>
    </source>
</evidence>
<feature type="domain" description="Transcription initiation factor TFIID subunit 12" evidence="8">
    <location>
        <begin position="401"/>
        <end position="458"/>
    </location>
</feature>
<dbReference type="GO" id="GO:0046982">
    <property type="term" value="F:protein heterodimerization activity"/>
    <property type="evidence" value="ECO:0007669"/>
    <property type="project" value="InterPro"/>
</dbReference>
<name>A0A0L9TVN2_PHAAN</name>
<comment type="function">
    <text evidence="6">Probably involved in the RNA silencing pathway and required for the generation of small interfering RNAs (siRNAs).</text>
</comment>
<evidence type="ECO:0000256" key="5">
    <source>
        <dbReference type="ARBA" id="ARBA00023242"/>
    </source>
</evidence>
<dbReference type="Gene3D" id="1.10.20.10">
    <property type="entry name" value="Histone, subunit A"/>
    <property type="match status" value="1"/>
</dbReference>
<dbReference type="GO" id="GO:0003723">
    <property type="term" value="F:RNA binding"/>
    <property type="evidence" value="ECO:0007669"/>
    <property type="project" value="UniProtKB-KW"/>
</dbReference>
<feature type="compositionally biased region" description="Basic and acidic residues" evidence="7">
    <location>
        <begin position="262"/>
        <end position="277"/>
    </location>
</feature>
<evidence type="ECO:0000313" key="11">
    <source>
        <dbReference type="Proteomes" id="UP000053144"/>
    </source>
</evidence>
<dbReference type="EMBL" id="CM003372">
    <property type="protein sequence ID" value="KOM34536.1"/>
    <property type="molecule type" value="Genomic_DNA"/>
</dbReference>
<evidence type="ECO:0000256" key="1">
    <source>
        <dbReference type="ARBA" id="ARBA00004123"/>
    </source>
</evidence>
<evidence type="ECO:0000256" key="2">
    <source>
        <dbReference type="ARBA" id="ARBA00007530"/>
    </source>
</evidence>
<comment type="subcellular location">
    <subcellularLocation>
        <location evidence="1">Nucleus</location>
    </subcellularLocation>
</comment>
<dbReference type="GO" id="GO:0005669">
    <property type="term" value="C:transcription factor TFIID complex"/>
    <property type="evidence" value="ECO:0007669"/>
    <property type="project" value="InterPro"/>
</dbReference>
<dbReference type="PANTHER" id="PTHR12264:SF21">
    <property type="entry name" value="TRANSCRIPTION INITIATION FACTOR TFIID SUBUNIT 12"/>
    <property type="match status" value="1"/>
</dbReference>
<keyword evidence="6" id="KW-0696">RNA-directed RNA polymerase</keyword>
<dbReference type="AlphaFoldDB" id="A0A0L9TVN2"/>
<feature type="compositionally biased region" description="Basic and acidic residues" evidence="7">
    <location>
        <begin position="232"/>
        <end position="252"/>
    </location>
</feature>
<evidence type="ECO:0000256" key="3">
    <source>
        <dbReference type="ARBA" id="ARBA00023015"/>
    </source>
</evidence>
<dbReference type="STRING" id="3914.A0A0L9TVN2"/>
<dbReference type="EC" id="2.7.7.48" evidence="6"/>
<feature type="compositionally biased region" description="Low complexity" evidence="7">
    <location>
        <begin position="499"/>
        <end position="514"/>
    </location>
</feature>